<dbReference type="InterPro" id="IPR026881">
    <property type="entry name" value="WYL_dom"/>
</dbReference>
<dbReference type="Pfam" id="PF25583">
    <property type="entry name" value="WCX"/>
    <property type="match status" value="1"/>
</dbReference>
<dbReference type="InterPro" id="IPR057727">
    <property type="entry name" value="WCX_dom"/>
</dbReference>
<evidence type="ECO:0000259" key="1">
    <source>
        <dbReference type="Pfam" id="PF13280"/>
    </source>
</evidence>
<dbReference type="InterPro" id="IPR036390">
    <property type="entry name" value="WH_DNA-bd_sf"/>
</dbReference>
<dbReference type="Proteomes" id="UP000004893">
    <property type="component" value="Unassembled WGS sequence"/>
</dbReference>
<dbReference type="PROSITE" id="PS52050">
    <property type="entry name" value="WYL"/>
    <property type="match status" value="1"/>
</dbReference>
<dbReference type="eggNOG" id="COG2378">
    <property type="taxonomic scope" value="Bacteria"/>
</dbReference>
<evidence type="ECO:0000313" key="3">
    <source>
        <dbReference type="EMBL" id="EEG74548.1"/>
    </source>
</evidence>
<proteinExistence type="predicted"/>
<sequence length="331" mass="38204">MPKAYNQKIKLLFLMDLLERQTDTEHSITMKEILTAMEANGIQAARKSIYSDIETLRQYGMDIEYKKEQPEGYYLASHCFELPELKLLVDAVQSSRFITEKKSRSLIKKIEALASRHEASCLQRQVYVSDRIKTMNESIYYNVDKIHAAISGNSKIRFQYTQWTLDKTTVLRNEGKFYYISPWALNWTEENYYLIGYDADKNALRHFRVDKMLKIEVLKENREGAEIFRDFDPARYSKKTFGMFAGKEETVSIRFPNRLIGVVIDRFGKSAAVKRDGDGFFTARVQVAVSEQFFGWLTGLGKDVIIVSPEAVAGEHRRLLQGIIDTYACGT</sequence>
<dbReference type="InterPro" id="IPR051534">
    <property type="entry name" value="CBASS_pafABC_assoc_protein"/>
</dbReference>
<dbReference type="PANTHER" id="PTHR34580:SF1">
    <property type="entry name" value="PROTEIN PAFC"/>
    <property type="match status" value="1"/>
</dbReference>
<dbReference type="HOGENOM" id="CLU_053686_0_0_9"/>
<dbReference type="SUPFAM" id="SSF46785">
    <property type="entry name" value="Winged helix' DNA-binding domain"/>
    <property type="match status" value="1"/>
</dbReference>
<name>C0BZH0_9FIRM</name>
<feature type="domain" description="WYL" evidence="1">
    <location>
        <begin position="143"/>
        <end position="217"/>
    </location>
</feature>
<evidence type="ECO:0000313" key="4">
    <source>
        <dbReference type="Proteomes" id="UP000004893"/>
    </source>
</evidence>
<comment type="caution">
    <text evidence="3">The sequence shown here is derived from an EMBL/GenBank/DDBJ whole genome shotgun (WGS) entry which is preliminary data.</text>
</comment>
<dbReference type="Pfam" id="PF13280">
    <property type="entry name" value="WYL"/>
    <property type="match status" value="1"/>
</dbReference>
<dbReference type="RefSeq" id="WP_006442547.1">
    <property type="nucleotide sequence ID" value="NZ_CP036524.1"/>
</dbReference>
<evidence type="ECO:0000259" key="2">
    <source>
        <dbReference type="Pfam" id="PF25583"/>
    </source>
</evidence>
<protein>
    <recommendedName>
        <fullName evidence="5">WYL domain-containing protein</fullName>
    </recommendedName>
</protein>
<gene>
    <name evidence="3" type="ORF">CLOHYLEM_05210</name>
</gene>
<accession>C0BZH0</accession>
<keyword evidence="4" id="KW-1185">Reference proteome</keyword>
<evidence type="ECO:0008006" key="5">
    <source>
        <dbReference type="Google" id="ProtNLM"/>
    </source>
</evidence>
<dbReference type="STRING" id="553973.CLOHYLEM_05210"/>
<dbReference type="OrthoDB" id="9772503at2"/>
<feature type="domain" description="WCX" evidence="2">
    <location>
        <begin position="249"/>
        <end position="322"/>
    </location>
</feature>
<organism evidence="3 4">
    <name type="scientific">[Clostridium] hylemonae DSM 15053</name>
    <dbReference type="NCBI Taxonomy" id="553973"/>
    <lineage>
        <taxon>Bacteria</taxon>
        <taxon>Bacillati</taxon>
        <taxon>Bacillota</taxon>
        <taxon>Clostridia</taxon>
        <taxon>Lachnospirales</taxon>
        <taxon>Lachnospiraceae</taxon>
    </lineage>
</organism>
<dbReference type="EMBL" id="ABYI02000019">
    <property type="protein sequence ID" value="EEG74548.1"/>
    <property type="molecule type" value="Genomic_DNA"/>
</dbReference>
<reference evidence="3" key="1">
    <citation type="submission" date="2009-02" db="EMBL/GenBank/DDBJ databases">
        <authorList>
            <person name="Fulton L."/>
            <person name="Clifton S."/>
            <person name="Fulton B."/>
            <person name="Xu J."/>
            <person name="Minx P."/>
            <person name="Pepin K.H."/>
            <person name="Johnson M."/>
            <person name="Bhonagiri V."/>
            <person name="Nash W.E."/>
            <person name="Mardis E.R."/>
            <person name="Wilson R.K."/>
        </authorList>
    </citation>
    <scope>NUCLEOTIDE SEQUENCE [LARGE SCALE GENOMIC DNA]</scope>
    <source>
        <strain evidence="3">DSM 15053</strain>
    </source>
</reference>
<dbReference type="AlphaFoldDB" id="C0BZH0"/>
<reference evidence="3" key="2">
    <citation type="submission" date="2013-06" db="EMBL/GenBank/DDBJ databases">
        <title>Draft genome sequence of Clostridium hylemonae (DSM 15053).</title>
        <authorList>
            <person name="Sudarsanam P."/>
            <person name="Ley R."/>
            <person name="Guruge J."/>
            <person name="Turnbaugh P.J."/>
            <person name="Mahowald M."/>
            <person name="Liep D."/>
            <person name="Gordon J."/>
        </authorList>
    </citation>
    <scope>NUCLEOTIDE SEQUENCE</scope>
    <source>
        <strain evidence="3">DSM 15053</strain>
    </source>
</reference>
<dbReference type="PANTHER" id="PTHR34580">
    <property type="match status" value="1"/>
</dbReference>